<feature type="compositionally biased region" description="Low complexity" evidence="1">
    <location>
        <begin position="314"/>
        <end position="339"/>
    </location>
</feature>
<feature type="compositionally biased region" description="Polar residues" evidence="1">
    <location>
        <begin position="192"/>
        <end position="203"/>
    </location>
</feature>
<dbReference type="EMBL" id="JAGPXD010000001">
    <property type="protein sequence ID" value="KAH7375804.1"/>
    <property type="molecule type" value="Genomic_DNA"/>
</dbReference>
<feature type="compositionally biased region" description="Basic and acidic residues" evidence="1">
    <location>
        <begin position="13"/>
        <end position="30"/>
    </location>
</feature>
<protein>
    <submittedName>
        <fullName evidence="2">Uncharacterized protein</fullName>
    </submittedName>
</protein>
<evidence type="ECO:0000256" key="1">
    <source>
        <dbReference type="SAM" id="MobiDB-lite"/>
    </source>
</evidence>
<dbReference type="AlphaFoldDB" id="A0A8K0TP13"/>
<feature type="compositionally biased region" description="Low complexity" evidence="1">
    <location>
        <begin position="244"/>
        <end position="255"/>
    </location>
</feature>
<feature type="compositionally biased region" description="Low complexity" evidence="1">
    <location>
        <begin position="163"/>
        <end position="181"/>
    </location>
</feature>
<dbReference type="OrthoDB" id="5225441at2759"/>
<organism evidence="2 3">
    <name type="scientific">Plectosphaerella cucumerina</name>
    <dbReference type="NCBI Taxonomy" id="40658"/>
    <lineage>
        <taxon>Eukaryota</taxon>
        <taxon>Fungi</taxon>
        <taxon>Dikarya</taxon>
        <taxon>Ascomycota</taxon>
        <taxon>Pezizomycotina</taxon>
        <taxon>Sordariomycetes</taxon>
        <taxon>Hypocreomycetidae</taxon>
        <taxon>Glomerellales</taxon>
        <taxon>Plectosphaerellaceae</taxon>
        <taxon>Plectosphaerella</taxon>
    </lineage>
</organism>
<evidence type="ECO:0000313" key="3">
    <source>
        <dbReference type="Proteomes" id="UP000813385"/>
    </source>
</evidence>
<sequence length="485" mass="50966">MSVFSKIKRSRQQAKEHNQKEAEKAQKEAAHAPYRHVPTHAAIDALSGAPPSWKHDDRAKIVDLNRRRSAMAASGRDMRMPGPPSLAGLPRVASSLSHVSYPSLHANPSGYMPRAYSYTGVPPVPSWPDRGVDMMFPGSDGLTPSLKGKELERLPMSESGRQSAASSKGSPIGSSGDSSSSQDDLEIRPSANRRSTMPPQSVGMSPLHHTSASRPSAAAAAATHRLHPSSRRTSDASERGPGDPAVLVRAAAASAFDRRPPAAMQTRGYGPIPTITPMSLAPETPVTASYAGSTSSQHSLSTAQASLASFNFGTTSTAPSSAAESAPISSKSSALVPAPAAVPAVPDDQFWDAALAQAQAQLSAESLEGPPTPKAKERRISKAKVTRFTELETIDSHVEHTSFEGGLPAAYTMPSAPSAPEASKAVDNKDVAVRETVQEVNEPTPATSKGRRLSKQPKQPQQPPGGAKPAKKSRWMSRSSSAVAV</sequence>
<feature type="region of interest" description="Disordered" evidence="1">
    <location>
        <begin position="361"/>
        <end position="381"/>
    </location>
</feature>
<feature type="compositionally biased region" description="Basic and acidic residues" evidence="1">
    <location>
        <begin position="232"/>
        <end position="241"/>
    </location>
</feature>
<keyword evidence="3" id="KW-1185">Reference proteome</keyword>
<feature type="compositionally biased region" description="Polar residues" evidence="1">
    <location>
        <begin position="476"/>
        <end position="485"/>
    </location>
</feature>
<feature type="compositionally biased region" description="Low complexity" evidence="1">
    <location>
        <begin position="414"/>
        <end position="423"/>
    </location>
</feature>
<comment type="caution">
    <text evidence="2">The sequence shown here is derived from an EMBL/GenBank/DDBJ whole genome shotgun (WGS) entry which is preliminary data.</text>
</comment>
<feature type="region of interest" description="Disordered" evidence="1">
    <location>
        <begin position="312"/>
        <end position="339"/>
    </location>
</feature>
<gene>
    <name evidence="2" type="ORF">B0T11DRAFT_13493</name>
</gene>
<accession>A0A8K0TP13</accession>
<feature type="region of interest" description="Disordered" evidence="1">
    <location>
        <begin position="70"/>
        <end position="89"/>
    </location>
</feature>
<evidence type="ECO:0000313" key="2">
    <source>
        <dbReference type="EMBL" id="KAH7375804.1"/>
    </source>
</evidence>
<feature type="region of interest" description="Disordered" evidence="1">
    <location>
        <begin position="403"/>
        <end position="485"/>
    </location>
</feature>
<dbReference type="Proteomes" id="UP000813385">
    <property type="component" value="Unassembled WGS sequence"/>
</dbReference>
<name>A0A8K0TP13_9PEZI</name>
<feature type="compositionally biased region" description="Polar residues" evidence="1">
    <location>
        <begin position="438"/>
        <end position="447"/>
    </location>
</feature>
<reference evidence="2" key="1">
    <citation type="journal article" date="2021" name="Nat. Commun.">
        <title>Genetic determinants of endophytism in the Arabidopsis root mycobiome.</title>
        <authorList>
            <person name="Mesny F."/>
            <person name="Miyauchi S."/>
            <person name="Thiergart T."/>
            <person name="Pickel B."/>
            <person name="Atanasova L."/>
            <person name="Karlsson M."/>
            <person name="Huettel B."/>
            <person name="Barry K.W."/>
            <person name="Haridas S."/>
            <person name="Chen C."/>
            <person name="Bauer D."/>
            <person name="Andreopoulos W."/>
            <person name="Pangilinan J."/>
            <person name="LaButti K."/>
            <person name="Riley R."/>
            <person name="Lipzen A."/>
            <person name="Clum A."/>
            <person name="Drula E."/>
            <person name="Henrissat B."/>
            <person name="Kohler A."/>
            <person name="Grigoriev I.V."/>
            <person name="Martin F.M."/>
            <person name="Hacquard S."/>
        </authorList>
    </citation>
    <scope>NUCLEOTIDE SEQUENCE</scope>
    <source>
        <strain evidence="2">MPI-CAGE-AT-0016</strain>
    </source>
</reference>
<feature type="compositionally biased region" description="Low complexity" evidence="1">
    <location>
        <begin position="208"/>
        <end position="223"/>
    </location>
</feature>
<feature type="compositionally biased region" description="Basic residues" evidence="1">
    <location>
        <begin position="1"/>
        <end position="12"/>
    </location>
</feature>
<proteinExistence type="predicted"/>
<feature type="region of interest" description="Disordered" evidence="1">
    <location>
        <begin position="117"/>
        <end position="280"/>
    </location>
</feature>
<feature type="compositionally biased region" description="Low complexity" evidence="1">
    <location>
        <begin position="456"/>
        <end position="468"/>
    </location>
</feature>
<feature type="region of interest" description="Disordered" evidence="1">
    <location>
        <begin position="1"/>
        <end position="56"/>
    </location>
</feature>
<feature type="compositionally biased region" description="Basic and acidic residues" evidence="1">
    <location>
        <begin position="424"/>
        <end position="437"/>
    </location>
</feature>